<keyword evidence="3" id="KW-1185">Reference proteome</keyword>
<protein>
    <submittedName>
        <fullName evidence="2">Uncharacterized protein</fullName>
    </submittedName>
</protein>
<dbReference type="OrthoDB" id="8563484at2"/>
<keyword evidence="1" id="KW-0472">Membrane</keyword>
<dbReference type="EMBL" id="CP022423">
    <property type="protein sequence ID" value="ASM78420.1"/>
    <property type="molecule type" value="Genomic_DNA"/>
</dbReference>
<evidence type="ECO:0000313" key="3">
    <source>
        <dbReference type="Proteomes" id="UP000199729"/>
    </source>
</evidence>
<name>A0A221KHZ9_VITFI</name>
<reference evidence="2 3" key="1">
    <citation type="submission" date="2017-07" db="EMBL/GenBank/DDBJ databases">
        <title>Complete Genome Sequence of the cosmetic ferment Vitreoscilla filiformis (ATCC15551).</title>
        <authorList>
            <person name="Contreras S."/>
            <person name="Sagory-Zalkind P."/>
            <person name="Blanquart H."/>
            <person name="Iltis A."/>
            <person name="Morand S.C."/>
        </authorList>
    </citation>
    <scope>NUCLEOTIDE SEQUENCE [LARGE SCALE GENOMIC DNA]</scope>
    <source>
        <strain evidence="2 3">ATCC 15551</strain>
    </source>
</reference>
<keyword evidence="1" id="KW-1133">Transmembrane helix</keyword>
<gene>
    <name evidence="2" type="ORF">VITFI_CDS2643</name>
</gene>
<keyword evidence="1" id="KW-0812">Transmembrane</keyword>
<feature type="transmembrane region" description="Helical" evidence="1">
    <location>
        <begin position="70"/>
        <end position="94"/>
    </location>
</feature>
<evidence type="ECO:0000256" key="1">
    <source>
        <dbReference type="SAM" id="Phobius"/>
    </source>
</evidence>
<dbReference type="AlphaFoldDB" id="A0A221KHZ9"/>
<evidence type="ECO:0000313" key="2">
    <source>
        <dbReference type="EMBL" id="ASM78420.1"/>
    </source>
</evidence>
<accession>A0A221KHZ9</accession>
<organism evidence="2 3">
    <name type="scientific">Vitreoscilla filiformis</name>
    <dbReference type="NCBI Taxonomy" id="63"/>
    <lineage>
        <taxon>Bacteria</taxon>
        <taxon>Pseudomonadati</taxon>
        <taxon>Pseudomonadota</taxon>
        <taxon>Betaproteobacteria</taxon>
        <taxon>Neisseriales</taxon>
        <taxon>Neisseriaceae</taxon>
        <taxon>Vitreoscilla</taxon>
    </lineage>
</organism>
<dbReference type="Proteomes" id="UP000199729">
    <property type="component" value="Chromosome"/>
</dbReference>
<proteinExistence type="predicted"/>
<sequence>MLWLAMTLKLVTEVALMAMLGQWVLAHWPGVVPGVNPFWRLLDWISAPFVRWATRWPRPVVLPEQARRRAVLALLVLWLLATTLKVTACLHAGVRACQ</sequence>
<dbReference type="KEGG" id="vff:VITFI_CDS2643"/>
<dbReference type="RefSeq" id="WP_089417352.1">
    <property type="nucleotide sequence ID" value="NZ_CP022423.1"/>
</dbReference>